<dbReference type="Pfam" id="PF18039">
    <property type="entry name" value="UBA_6"/>
    <property type="match status" value="1"/>
</dbReference>
<dbReference type="PANTHER" id="PTHR12876:SF35">
    <property type="entry name" value="LD08718P-RELATED"/>
    <property type="match status" value="1"/>
</dbReference>
<dbReference type="Pfam" id="PF11977">
    <property type="entry name" value="RNase_Zc3h12a"/>
    <property type="match status" value="1"/>
</dbReference>
<feature type="compositionally biased region" description="Polar residues" evidence="11">
    <location>
        <begin position="1"/>
        <end position="17"/>
    </location>
</feature>
<dbReference type="Gene3D" id="3.40.50.11980">
    <property type="match status" value="1"/>
</dbReference>
<evidence type="ECO:0000256" key="8">
    <source>
        <dbReference type="ARBA" id="ARBA00022833"/>
    </source>
</evidence>
<dbReference type="GO" id="GO:0004521">
    <property type="term" value="F:RNA endonuclease activity"/>
    <property type="evidence" value="ECO:0007669"/>
    <property type="project" value="TreeGrafter"/>
</dbReference>
<comment type="caution">
    <text evidence="13">The sequence shown here is derived from an EMBL/GenBank/DDBJ whole genome shotgun (WGS) entry which is preliminary data.</text>
</comment>
<keyword evidence="5" id="KW-0255">Endonuclease</keyword>
<evidence type="ECO:0000256" key="1">
    <source>
        <dbReference type="ARBA" id="ARBA00001946"/>
    </source>
</evidence>
<keyword evidence="14" id="KW-1185">Reference proteome</keyword>
<feature type="compositionally biased region" description="Low complexity" evidence="11">
    <location>
        <begin position="23"/>
        <end position="37"/>
    </location>
</feature>
<keyword evidence="4 10" id="KW-0479">Metal-binding</keyword>
<organism evidence="13 14">
    <name type="scientific">Folsomia candida</name>
    <name type="common">Springtail</name>
    <dbReference type="NCBI Taxonomy" id="158441"/>
    <lineage>
        <taxon>Eukaryota</taxon>
        <taxon>Metazoa</taxon>
        <taxon>Ecdysozoa</taxon>
        <taxon>Arthropoda</taxon>
        <taxon>Hexapoda</taxon>
        <taxon>Collembola</taxon>
        <taxon>Entomobryomorpha</taxon>
        <taxon>Isotomoidea</taxon>
        <taxon>Isotomidae</taxon>
        <taxon>Proisotominae</taxon>
        <taxon>Folsomia</taxon>
    </lineage>
</organism>
<keyword evidence="9" id="KW-0460">Magnesium</keyword>
<protein>
    <recommendedName>
        <fullName evidence="12">C3H1-type domain-containing protein</fullName>
    </recommendedName>
</protein>
<evidence type="ECO:0000313" key="14">
    <source>
        <dbReference type="Proteomes" id="UP000198287"/>
    </source>
</evidence>
<feature type="region of interest" description="Disordered" evidence="11">
    <location>
        <begin position="1"/>
        <end position="37"/>
    </location>
</feature>
<comment type="similarity">
    <text evidence="2">Belongs to the ZC3H12 family.</text>
</comment>
<sequence length="461" mass="50274">MSVNSDSAIDLSTSSTPHTPPHLSCSRTTSSSSHTSETLASELSEYLTISPTRLDFAKKLGYTEAQVSLALIKLGPEPSQNELLSELILLDGQQSGGSSGSSGSSLSSGGGCLVSEGEKENPEELRHVVIDGSNVAMSAGSNTTFSTSGLLSCFTYFKTRGHTVTIFIPSFRKDDPLVSDPLILLDLEKSGNLVWTPSRVGVNKRTICYDDRYILQLAVETEGVVVSNDNYRDLVGEREEFRKVVQERLLMYSFVAGRFTPPEDPLGRIGPSLHQFLRKSRTPSAPPCPYAKKCTYGSKCKYYHPFQPKSVSEVLRMKSAAAKTQSVPLTKNSNVFAQKECIMRTKSAATPTTSQQAGGEVRSHRKLARQLSINPYSEEVRSADTPPPTTTSTTFSLPPFPSDPSLSRVWGPPIDPVDKLRYHLSQIFPAVQVDHVLGMYPDCTDGGFICAEIVRVFCGNK</sequence>
<keyword evidence="6 10" id="KW-0863">Zinc-finger</keyword>
<dbReference type="OMA" id="GQKCKFR"/>
<dbReference type="CDD" id="cd18719">
    <property type="entry name" value="PIN_Zc3h12a-N4BP1-like"/>
    <property type="match status" value="1"/>
</dbReference>
<keyword evidence="8 10" id="KW-0862">Zinc</keyword>
<evidence type="ECO:0000256" key="3">
    <source>
        <dbReference type="ARBA" id="ARBA00022722"/>
    </source>
</evidence>
<dbReference type="GO" id="GO:0003729">
    <property type="term" value="F:mRNA binding"/>
    <property type="evidence" value="ECO:0007669"/>
    <property type="project" value="TreeGrafter"/>
</dbReference>
<evidence type="ECO:0000256" key="2">
    <source>
        <dbReference type="ARBA" id="ARBA00010922"/>
    </source>
</evidence>
<evidence type="ECO:0000256" key="4">
    <source>
        <dbReference type="ARBA" id="ARBA00022723"/>
    </source>
</evidence>
<proteinExistence type="inferred from homology"/>
<dbReference type="EMBL" id="LNIX01000028">
    <property type="protein sequence ID" value="OXA41875.1"/>
    <property type="molecule type" value="Genomic_DNA"/>
</dbReference>
<dbReference type="InterPro" id="IPR021869">
    <property type="entry name" value="RNase_Zc3h12_NYN"/>
</dbReference>
<dbReference type="GO" id="GO:0008270">
    <property type="term" value="F:zinc ion binding"/>
    <property type="evidence" value="ECO:0007669"/>
    <property type="project" value="UniProtKB-KW"/>
</dbReference>
<feature type="compositionally biased region" description="Low complexity" evidence="11">
    <location>
        <begin position="390"/>
        <end position="400"/>
    </location>
</feature>
<evidence type="ECO:0000256" key="5">
    <source>
        <dbReference type="ARBA" id="ARBA00022759"/>
    </source>
</evidence>
<evidence type="ECO:0000256" key="9">
    <source>
        <dbReference type="ARBA" id="ARBA00022842"/>
    </source>
</evidence>
<dbReference type="Proteomes" id="UP000198287">
    <property type="component" value="Unassembled WGS sequence"/>
</dbReference>
<evidence type="ECO:0000313" key="13">
    <source>
        <dbReference type="EMBL" id="OXA41875.1"/>
    </source>
</evidence>
<dbReference type="OrthoDB" id="392925at2759"/>
<keyword evidence="7" id="KW-0378">Hydrolase</keyword>
<feature type="domain" description="C3H1-type" evidence="12">
    <location>
        <begin position="282"/>
        <end position="307"/>
    </location>
</feature>
<keyword evidence="3" id="KW-0540">Nuclease</keyword>
<dbReference type="PANTHER" id="PTHR12876">
    <property type="entry name" value="N4BP1-RELATED"/>
    <property type="match status" value="1"/>
</dbReference>
<feature type="zinc finger region" description="C3H1-type" evidence="10">
    <location>
        <begin position="282"/>
        <end position="307"/>
    </location>
</feature>
<gene>
    <name evidence="13" type="ORF">Fcan01_23485</name>
</gene>
<evidence type="ECO:0000256" key="7">
    <source>
        <dbReference type="ARBA" id="ARBA00022801"/>
    </source>
</evidence>
<dbReference type="InterPro" id="IPR000571">
    <property type="entry name" value="Znf_CCCH"/>
</dbReference>
<dbReference type="InterPro" id="IPR040546">
    <property type="entry name" value="Rege-1_UBA-like"/>
</dbReference>
<dbReference type="AlphaFoldDB" id="A0A226D8J6"/>
<dbReference type="PROSITE" id="PS50103">
    <property type="entry name" value="ZF_C3H1"/>
    <property type="match status" value="1"/>
</dbReference>
<dbReference type="GO" id="GO:0036464">
    <property type="term" value="C:cytoplasmic ribonucleoprotein granule"/>
    <property type="evidence" value="ECO:0007669"/>
    <property type="project" value="TreeGrafter"/>
</dbReference>
<dbReference type="FunFam" id="3.40.50.11980:FF:000001">
    <property type="entry name" value="ZC3H12A isoform 1"/>
    <property type="match status" value="1"/>
</dbReference>
<feature type="region of interest" description="Disordered" evidence="11">
    <location>
        <begin position="378"/>
        <end position="400"/>
    </location>
</feature>
<evidence type="ECO:0000256" key="6">
    <source>
        <dbReference type="ARBA" id="ARBA00022771"/>
    </source>
</evidence>
<accession>A0A226D8J6</accession>
<dbReference type="InterPro" id="IPR051101">
    <property type="entry name" value="ZC3H12/N4BP1_RNase_Reg"/>
</dbReference>
<evidence type="ECO:0000256" key="10">
    <source>
        <dbReference type="PROSITE-ProRule" id="PRU00723"/>
    </source>
</evidence>
<dbReference type="GO" id="GO:0005634">
    <property type="term" value="C:nucleus"/>
    <property type="evidence" value="ECO:0007669"/>
    <property type="project" value="TreeGrafter"/>
</dbReference>
<reference evidence="13 14" key="1">
    <citation type="submission" date="2015-12" db="EMBL/GenBank/DDBJ databases">
        <title>The genome of Folsomia candida.</title>
        <authorList>
            <person name="Faddeeva A."/>
            <person name="Derks M.F."/>
            <person name="Anvar Y."/>
            <person name="Smit S."/>
            <person name="Van Straalen N."/>
            <person name="Roelofs D."/>
        </authorList>
    </citation>
    <scope>NUCLEOTIDE SEQUENCE [LARGE SCALE GENOMIC DNA]</scope>
    <source>
        <strain evidence="13 14">VU population</strain>
        <tissue evidence="13">Whole body</tissue>
    </source>
</reference>
<comment type="cofactor">
    <cofactor evidence="1">
        <name>Mg(2+)</name>
        <dbReference type="ChEBI" id="CHEBI:18420"/>
    </cofactor>
</comment>
<evidence type="ECO:0000256" key="11">
    <source>
        <dbReference type="SAM" id="MobiDB-lite"/>
    </source>
</evidence>
<name>A0A226D8J6_FOLCA</name>
<dbReference type="GO" id="GO:0016787">
    <property type="term" value="F:hydrolase activity"/>
    <property type="evidence" value="ECO:0007669"/>
    <property type="project" value="UniProtKB-KW"/>
</dbReference>
<evidence type="ECO:0000259" key="12">
    <source>
        <dbReference type="PROSITE" id="PS50103"/>
    </source>
</evidence>
<feature type="region of interest" description="Disordered" evidence="11">
    <location>
        <begin position="95"/>
        <end position="118"/>
    </location>
</feature>